<dbReference type="PRINTS" id="PR00625">
    <property type="entry name" value="JDOMAIN"/>
</dbReference>
<dbReference type="STRING" id="6412.T1EIK9"/>
<keyword evidence="1" id="KW-0143">Chaperone</keyword>
<dbReference type="EnsemblMetazoa" id="HelroT137446">
    <property type="protein sequence ID" value="HelroP137446"/>
    <property type="gene ID" value="HelroG137446"/>
</dbReference>
<evidence type="ECO:0000259" key="2">
    <source>
        <dbReference type="PROSITE" id="PS50076"/>
    </source>
</evidence>
<dbReference type="SUPFAM" id="SSF46565">
    <property type="entry name" value="Chaperone J-domain"/>
    <property type="match status" value="1"/>
</dbReference>
<dbReference type="HOGENOM" id="CLU_2313030_0_0_1"/>
<organism evidence="4 5">
    <name type="scientific">Helobdella robusta</name>
    <name type="common">Californian leech</name>
    <dbReference type="NCBI Taxonomy" id="6412"/>
    <lineage>
        <taxon>Eukaryota</taxon>
        <taxon>Metazoa</taxon>
        <taxon>Spiralia</taxon>
        <taxon>Lophotrochozoa</taxon>
        <taxon>Annelida</taxon>
        <taxon>Clitellata</taxon>
        <taxon>Hirudinea</taxon>
        <taxon>Rhynchobdellida</taxon>
        <taxon>Glossiphoniidae</taxon>
        <taxon>Helobdella</taxon>
    </lineage>
</organism>
<gene>
    <name evidence="4" type="primary">20196409</name>
    <name evidence="3" type="ORF">HELRODRAFT_137446</name>
</gene>
<dbReference type="SMART" id="SM00271">
    <property type="entry name" value="DnaJ"/>
    <property type="match status" value="1"/>
</dbReference>
<reference evidence="3 5" key="2">
    <citation type="journal article" date="2013" name="Nature">
        <title>Insights into bilaterian evolution from three spiralian genomes.</title>
        <authorList>
            <person name="Simakov O."/>
            <person name="Marletaz F."/>
            <person name="Cho S.J."/>
            <person name="Edsinger-Gonzales E."/>
            <person name="Havlak P."/>
            <person name="Hellsten U."/>
            <person name="Kuo D.H."/>
            <person name="Larsson T."/>
            <person name="Lv J."/>
            <person name="Arendt D."/>
            <person name="Savage R."/>
            <person name="Osoegawa K."/>
            <person name="de Jong P."/>
            <person name="Grimwood J."/>
            <person name="Chapman J.A."/>
            <person name="Shapiro H."/>
            <person name="Aerts A."/>
            <person name="Otillar R.P."/>
            <person name="Terry A.Y."/>
            <person name="Boore J.L."/>
            <person name="Grigoriev I.V."/>
            <person name="Lindberg D.R."/>
            <person name="Seaver E.C."/>
            <person name="Weisblat D.A."/>
            <person name="Putnam N.H."/>
            <person name="Rokhsar D.S."/>
        </authorList>
    </citation>
    <scope>NUCLEOTIDE SEQUENCE</scope>
</reference>
<accession>T1EIK9</accession>
<dbReference type="InterPro" id="IPR001623">
    <property type="entry name" value="DnaJ_domain"/>
</dbReference>
<keyword evidence="5" id="KW-1185">Reference proteome</keyword>
<name>T1EIK9_HELRO</name>
<sequence length="85" mass="10062">EENDYYDIVGCNELSSKEQIQTEYRKKAKELHPDKNLTSTSDKSFKELLKAKETLCDAEKRLTYDNWRKSGLKIPFEVWKAMNEN</sequence>
<dbReference type="EMBL" id="AMQM01008240">
    <property type="status" value="NOT_ANNOTATED_CDS"/>
    <property type="molecule type" value="Genomic_DNA"/>
</dbReference>
<dbReference type="CDD" id="cd06257">
    <property type="entry name" value="DnaJ"/>
    <property type="match status" value="1"/>
</dbReference>
<dbReference type="Proteomes" id="UP000015101">
    <property type="component" value="Unassembled WGS sequence"/>
</dbReference>
<dbReference type="GeneID" id="20196409"/>
<evidence type="ECO:0000313" key="5">
    <source>
        <dbReference type="Proteomes" id="UP000015101"/>
    </source>
</evidence>
<dbReference type="InterPro" id="IPR029827">
    <property type="entry name" value="JDP1-like"/>
</dbReference>
<dbReference type="PROSITE" id="PS50076">
    <property type="entry name" value="DNAJ_2"/>
    <property type="match status" value="1"/>
</dbReference>
<dbReference type="InParanoid" id="T1EIK9"/>
<reference evidence="4" key="3">
    <citation type="submission" date="2015-06" db="UniProtKB">
        <authorList>
            <consortium name="EnsemblMetazoa"/>
        </authorList>
    </citation>
    <scope>IDENTIFICATION</scope>
</reference>
<dbReference type="PANTHER" id="PTHR44500:SF1">
    <property type="entry name" value="DNAJ HOMOLOG SUBFAMILY C MEMBER 12"/>
    <property type="match status" value="1"/>
</dbReference>
<evidence type="ECO:0000256" key="1">
    <source>
        <dbReference type="ARBA" id="ARBA00023186"/>
    </source>
</evidence>
<dbReference type="Gene3D" id="1.10.287.110">
    <property type="entry name" value="DnaJ domain"/>
    <property type="match status" value="1"/>
</dbReference>
<dbReference type="AlphaFoldDB" id="T1EIK9"/>
<dbReference type="eggNOG" id="KOG0691">
    <property type="taxonomic scope" value="Eukaryota"/>
</dbReference>
<feature type="domain" description="J" evidence="2">
    <location>
        <begin position="4"/>
        <end position="68"/>
    </location>
</feature>
<dbReference type="EMBL" id="KB097744">
    <property type="protein sequence ID" value="ESN90821.1"/>
    <property type="molecule type" value="Genomic_DNA"/>
</dbReference>
<dbReference type="RefSeq" id="XP_009031032.1">
    <property type="nucleotide sequence ID" value="XM_009032784.1"/>
</dbReference>
<reference evidence="5" key="1">
    <citation type="submission" date="2012-12" db="EMBL/GenBank/DDBJ databases">
        <authorList>
            <person name="Hellsten U."/>
            <person name="Grimwood J."/>
            <person name="Chapman J.A."/>
            <person name="Shapiro H."/>
            <person name="Aerts A."/>
            <person name="Otillar R.P."/>
            <person name="Terry A.Y."/>
            <person name="Boore J.L."/>
            <person name="Simakov O."/>
            <person name="Marletaz F."/>
            <person name="Cho S.-J."/>
            <person name="Edsinger-Gonzales E."/>
            <person name="Havlak P."/>
            <person name="Kuo D.-H."/>
            <person name="Larsson T."/>
            <person name="Lv J."/>
            <person name="Arendt D."/>
            <person name="Savage R."/>
            <person name="Osoegawa K."/>
            <person name="de Jong P."/>
            <person name="Lindberg D.R."/>
            <person name="Seaver E.C."/>
            <person name="Weisblat D.A."/>
            <person name="Putnam N.H."/>
            <person name="Grigoriev I.V."/>
            <person name="Rokhsar D.S."/>
        </authorList>
    </citation>
    <scope>NUCLEOTIDE SEQUENCE</scope>
</reference>
<dbReference type="PANTHER" id="PTHR44500">
    <property type="entry name" value="DNAJ HOMOLOG SUBFAMILY C MEMBER 12"/>
    <property type="match status" value="1"/>
</dbReference>
<evidence type="ECO:0000313" key="3">
    <source>
        <dbReference type="EMBL" id="ESN90821.1"/>
    </source>
</evidence>
<dbReference type="OMA" id="DIVGCNE"/>
<proteinExistence type="predicted"/>
<dbReference type="InterPro" id="IPR036869">
    <property type="entry name" value="J_dom_sf"/>
</dbReference>
<dbReference type="CTD" id="20196409"/>
<dbReference type="KEGG" id="hro:HELRODRAFT_137446"/>
<dbReference type="OrthoDB" id="436519at2759"/>
<evidence type="ECO:0000313" key="4">
    <source>
        <dbReference type="EnsemblMetazoa" id="HelroP137446"/>
    </source>
</evidence>
<dbReference type="GO" id="GO:0005737">
    <property type="term" value="C:cytoplasm"/>
    <property type="evidence" value="ECO:0000318"/>
    <property type="project" value="GO_Central"/>
</dbReference>
<dbReference type="Pfam" id="PF00226">
    <property type="entry name" value="DnaJ"/>
    <property type="match status" value="1"/>
</dbReference>
<protein>
    <recommendedName>
        <fullName evidence="2">J domain-containing protein</fullName>
    </recommendedName>
</protein>